<name>A0A1H4DEP1_9FLAO</name>
<dbReference type="RefSeq" id="WP_159429427.1">
    <property type="nucleotide sequence ID" value="NZ_FNQF01000011.1"/>
</dbReference>
<feature type="non-terminal residue" evidence="1">
    <location>
        <position position="1"/>
    </location>
</feature>
<dbReference type="STRING" id="908615.SAMN05421540_1111"/>
<dbReference type="Proteomes" id="UP000198820">
    <property type="component" value="Unassembled WGS sequence"/>
</dbReference>
<keyword evidence="2" id="KW-1185">Reference proteome</keyword>
<protein>
    <submittedName>
        <fullName evidence="1">Uncharacterized protein</fullName>
    </submittedName>
</protein>
<organism evidence="1 2">
    <name type="scientific">Psychroflexus halocasei</name>
    <dbReference type="NCBI Taxonomy" id="908615"/>
    <lineage>
        <taxon>Bacteria</taxon>
        <taxon>Pseudomonadati</taxon>
        <taxon>Bacteroidota</taxon>
        <taxon>Flavobacteriia</taxon>
        <taxon>Flavobacteriales</taxon>
        <taxon>Flavobacteriaceae</taxon>
        <taxon>Psychroflexus</taxon>
    </lineage>
</organism>
<dbReference type="AlphaFoldDB" id="A0A1H4DEP1"/>
<evidence type="ECO:0000313" key="2">
    <source>
        <dbReference type="Proteomes" id="UP000198820"/>
    </source>
</evidence>
<accession>A0A1H4DEP1</accession>
<gene>
    <name evidence="1" type="ORF">SAMN05421540_1111</name>
</gene>
<dbReference type="EMBL" id="FNQF01000011">
    <property type="protein sequence ID" value="SEA70966.1"/>
    <property type="molecule type" value="Genomic_DNA"/>
</dbReference>
<sequence length="482" mass="54615">TVIKAVGEAASAVGTWIGNGWRAFLRWLRNGGSCGCSNKGEFANNFTGTEEGNLILYTEPINADEPITDPCDQILLGILADEFSPQHISNFLGISLEDLNYLMEEEHVQFLINSMSLLKESSFSTNAINHFHEALQDYKDSQNPITDLEFVYSSFDDMLEKDAQKQNVIDFLAQNNYSDEAFAFLREAMPALQDNDGDGQPDAEVEWEDRIFELFEGTKVDCVHDKLKEIDLENPNINLYHKLLNKFNDSTENWLFFEVGETGGDWGHTSGYAWNSTNTNFPDAYKIIIDNDLNENGSNLAIMVTLAHELIHAYMFDTLSDAGVILFDINTGEPGFDPNFSQQWCGDGSNYNGVDLNTLDTAERFKALICAMEESGTLNAQWTHDLFNENVFSISTYQQQLADFIYQNHDWDSENLIFKNKMISNFGSNWKQKTAEACSWIGLVYTDEYTNFVNNLSSTETLVYDNIARQRMYLNNANSNCD</sequence>
<evidence type="ECO:0000313" key="1">
    <source>
        <dbReference type="EMBL" id="SEA70966.1"/>
    </source>
</evidence>
<proteinExistence type="predicted"/>
<reference evidence="1 2" key="1">
    <citation type="submission" date="2016-10" db="EMBL/GenBank/DDBJ databases">
        <authorList>
            <person name="de Groot N.N."/>
        </authorList>
    </citation>
    <scope>NUCLEOTIDE SEQUENCE [LARGE SCALE GENOMIC DNA]</scope>
    <source>
        <strain evidence="1 2">DSM 23581</strain>
    </source>
</reference>